<dbReference type="PANTHER" id="PTHR30118">
    <property type="entry name" value="HTH-TYPE TRANSCRIPTIONAL REGULATOR LEUO-RELATED"/>
    <property type="match status" value="1"/>
</dbReference>
<keyword evidence="4" id="KW-0804">Transcription</keyword>
<reference evidence="6 7" key="1">
    <citation type="submission" date="2018-06" db="EMBL/GenBank/DDBJ databases">
        <authorList>
            <consortium name="Pathogen Informatics"/>
            <person name="Doyle S."/>
        </authorList>
    </citation>
    <scope>NUCLEOTIDE SEQUENCE [LARGE SCALE GENOMIC DNA]</scope>
    <source>
        <strain evidence="6 7">NCTC10738</strain>
    </source>
</reference>
<dbReference type="SUPFAM" id="SSF46785">
    <property type="entry name" value="Winged helix' DNA-binding domain"/>
    <property type="match status" value="1"/>
</dbReference>
<feature type="domain" description="HTH lysR-type" evidence="5">
    <location>
        <begin position="8"/>
        <end position="65"/>
    </location>
</feature>
<dbReference type="GO" id="GO:0003677">
    <property type="term" value="F:DNA binding"/>
    <property type="evidence" value="ECO:0007669"/>
    <property type="project" value="UniProtKB-KW"/>
</dbReference>
<evidence type="ECO:0000256" key="4">
    <source>
        <dbReference type="ARBA" id="ARBA00023163"/>
    </source>
</evidence>
<dbReference type="SUPFAM" id="SSF53850">
    <property type="entry name" value="Periplasmic binding protein-like II"/>
    <property type="match status" value="1"/>
</dbReference>
<dbReference type="InterPro" id="IPR000847">
    <property type="entry name" value="LysR_HTH_N"/>
</dbReference>
<dbReference type="GO" id="GO:0003700">
    <property type="term" value="F:DNA-binding transcription factor activity"/>
    <property type="evidence" value="ECO:0007669"/>
    <property type="project" value="InterPro"/>
</dbReference>
<keyword evidence="2" id="KW-0805">Transcription regulation</keyword>
<proteinExistence type="inferred from homology"/>
<dbReference type="PANTHER" id="PTHR30118:SF11">
    <property type="entry name" value="HTH-TYPE TRANSCRIPTIONAL REGULATOR YIDZ"/>
    <property type="match status" value="1"/>
</dbReference>
<dbReference type="Gene3D" id="3.40.190.10">
    <property type="entry name" value="Periplasmic binding protein-like II"/>
    <property type="match status" value="2"/>
</dbReference>
<sequence length="321" mass="36547">MNRALHRLDLNLLVTLQILLSERSVTRAAKRLSVTPSAVSKSLTKLRHWFDDPLLVRSPQGLLPTPLALALAEELAELFQLASSIVAKRNVEVPKGVEFQLMLESPFYLELLPELPGLIDAHFPDSVVRIRNWDYDSLDAIISGKADLGLSGRESHPGSRETLALLPAAVDYEVLFSDEPLVYLRKDHPALQQVWSLETFLEYRQINIEWEKCEGWALDSLLAEKGLKRDIALSVSLFEQSLWLASQPGSQLLTTAPGYCRTYAARTCPELVTRPLPMVAEDRKKLTILFTLMWHKRNSHNPKLRWLKETIRRQLEQRLSL</sequence>
<evidence type="ECO:0000256" key="3">
    <source>
        <dbReference type="ARBA" id="ARBA00023125"/>
    </source>
</evidence>
<comment type="similarity">
    <text evidence="1">Belongs to the LysR transcriptional regulatory family.</text>
</comment>
<accession>A0A380C6H7</accession>
<evidence type="ECO:0000256" key="1">
    <source>
        <dbReference type="ARBA" id="ARBA00009437"/>
    </source>
</evidence>
<dbReference type="InterPro" id="IPR005119">
    <property type="entry name" value="LysR_subst-bd"/>
</dbReference>
<dbReference type="EMBL" id="UGYO01000002">
    <property type="protein sequence ID" value="SUJ13820.1"/>
    <property type="molecule type" value="Genomic_DNA"/>
</dbReference>
<dbReference type="RefSeq" id="WP_115390595.1">
    <property type="nucleotide sequence ID" value="NZ_JADZHC010000040.1"/>
</dbReference>
<keyword evidence="7" id="KW-1185">Reference proteome</keyword>
<evidence type="ECO:0000259" key="5">
    <source>
        <dbReference type="PROSITE" id="PS50931"/>
    </source>
</evidence>
<dbReference type="Proteomes" id="UP000254069">
    <property type="component" value="Unassembled WGS sequence"/>
</dbReference>
<evidence type="ECO:0000313" key="6">
    <source>
        <dbReference type="EMBL" id="SUJ13820.1"/>
    </source>
</evidence>
<dbReference type="Pfam" id="PF00126">
    <property type="entry name" value="HTH_1"/>
    <property type="match status" value="1"/>
</dbReference>
<organism evidence="6 7">
    <name type="scientific">Shewanella algae</name>
    <dbReference type="NCBI Taxonomy" id="38313"/>
    <lineage>
        <taxon>Bacteria</taxon>
        <taxon>Pseudomonadati</taxon>
        <taxon>Pseudomonadota</taxon>
        <taxon>Gammaproteobacteria</taxon>
        <taxon>Alteromonadales</taxon>
        <taxon>Shewanellaceae</taxon>
        <taxon>Shewanella</taxon>
    </lineage>
</organism>
<dbReference type="PROSITE" id="PS50931">
    <property type="entry name" value="HTH_LYSR"/>
    <property type="match status" value="1"/>
</dbReference>
<evidence type="ECO:0000313" key="7">
    <source>
        <dbReference type="Proteomes" id="UP000254069"/>
    </source>
</evidence>
<dbReference type="AlphaFoldDB" id="A0A380C6H7"/>
<dbReference type="NCBIfam" id="NF007581">
    <property type="entry name" value="PRK10216.1"/>
    <property type="match status" value="1"/>
</dbReference>
<dbReference type="Gene3D" id="1.10.10.10">
    <property type="entry name" value="Winged helix-like DNA-binding domain superfamily/Winged helix DNA-binding domain"/>
    <property type="match status" value="1"/>
</dbReference>
<dbReference type="InterPro" id="IPR036390">
    <property type="entry name" value="WH_DNA-bd_sf"/>
</dbReference>
<dbReference type="InterPro" id="IPR036388">
    <property type="entry name" value="WH-like_DNA-bd_sf"/>
</dbReference>
<dbReference type="Pfam" id="PF03466">
    <property type="entry name" value="LysR_substrate"/>
    <property type="match status" value="1"/>
</dbReference>
<protein>
    <submittedName>
        <fullName evidence="6">HTH-type transcriptional regulator yidZ</fullName>
    </submittedName>
</protein>
<dbReference type="InterPro" id="IPR050389">
    <property type="entry name" value="LysR-type_TF"/>
</dbReference>
<name>A0A380C6H7_9GAMM</name>
<gene>
    <name evidence="6" type="primary">yidZ_6</name>
    <name evidence="6" type="ORF">NCTC10738_04516</name>
</gene>
<evidence type="ECO:0000256" key="2">
    <source>
        <dbReference type="ARBA" id="ARBA00023015"/>
    </source>
</evidence>
<keyword evidence="3" id="KW-0238">DNA-binding</keyword>